<dbReference type="PANTHER" id="PTHR11461">
    <property type="entry name" value="SERINE PROTEASE INHIBITOR, SERPIN"/>
    <property type="match status" value="1"/>
</dbReference>
<evidence type="ECO:0000256" key="1">
    <source>
        <dbReference type="ARBA" id="ARBA00009500"/>
    </source>
</evidence>
<evidence type="ECO:0000259" key="3">
    <source>
        <dbReference type="SMART" id="SM00093"/>
    </source>
</evidence>
<accession>A0A8W8II73</accession>
<evidence type="ECO:0000256" key="2">
    <source>
        <dbReference type="RuleBase" id="RU000411"/>
    </source>
</evidence>
<dbReference type="InterPro" id="IPR023796">
    <property type="entry name" value="Serpin_dom"/>
</dbReference>
<sequence>MESAVTNFSFKLYRVLCEGGGNLFMSPYSVSAALMLTMLGAKGESEEQIKQVLGVAGVPNPHQAYQKLHATLTGKSKDGAKLAIANRLFSKLGLEIKESYKKESLDYYNSEIELLDFVGNHEGSRTRINTWVEDQTNNKIKDLIPEGGINSLSLIVLTNAIYFKGDWENAFKASNTKSEPFRISETESGTVEMMNMEKEKWLIGMSKSLGCQVLDLAYKGGQLSMLIILPNKVDGLSSLESSLSADTFRELTKEMYREDVIVSIPKFKLESSFQLDKVLGGMGITDIFSRKADFGAMMKNPPDGTHVSDVIHKAFVEVNEESTEAAATTAVMMELYGMPPEPKVFKADHPFLFLIRDNSTGTILFNGRFLKPTN</sequence>
<dbReference type="Gene3D" id="3.30.497.10">
    <property type="entry name" value="Antithrombin, subunit I, domain 2"/>
    <property type="match status" value="1"/>
</dbReference>
<evidence type="ECO:0000313" key="5">
    <source>
        <dbReference type="Proteomes" id="UP000005408"/>
    </source>
</evidence>
<dbReference type="InterPro" id="IPR023795">
    <property type="entry name" value="Serpin_CS"/>
</dbReference>
<organism evidence="4 5">
    <name type="scientific">Magallana gigas</name>
    <name type="common">Pacific oyster</name>
    <name type="synonym">Crassostrea gigas</name>
    <dbReference type="NCBI Taxonomy" id="29159"/>
    <lineage>
        <taxon>Eukaryota</taxon>
        <taxon>Metazoa</taxon>
        <taxon>Spiralia</taxon>
        <taxon>Lophotrochozoa</taxon>
        <taxon>Mollusca</taxon>
        <taxon>Bivalvia</taxon>
        <taxon>Autobranchia</taxon>
        <taxon>Pteriomorphia</taxon>
        <taxon>Ostreida</taxon>
        <taxon>Ostreoidea</taxon>
        <taxon>Ostreidae</taxon>
        <taxon>Magallana</taxon>
    </lineage>
</organism>
<feature type="domain" description="Serpin" evidence="3">
    <location>
        <begin position="10"/>
        <end position="372"/>
    </location>
</feature>
<dbReference type="CDD" id="cd19590">
    <property type="entry name" value="serpin_thermopin-like"/>
    <property type="match status" value="1"/>
</dbReference>
<dbReference type="OrthoDB" id="1063785at2759"/>
<dbReference type="GO" id="GO:0004867">
    <property type="term" value="F:serine-type endopeptidase inhibitor activity"/>
    <property type="evidence" value="ECO:0007669"/>
    <property type="project" value="InterPro"/>
</dbReference>
<dbReference type="SMART" id="SM00093">
    <property type="entry name" value="SERPIN"/>
    <property type="match status" value="1"/>
</dbReference>
<dbReference type="InterPro" id="IPR036186">
    <property type="entry name" value="Serpin_sf"/>
</dbReference>
<dbReference type="GO" id="GO:0005615">
    <property type="term" value="C:extracellular space"/>
    <property type="evidence" value="ECO:0007669"/>
    <property type="project" value="InterPro"/>
</dbReference>
<keyword evidence="5" id="KW-1185">Reference proteome</keyword>
<reference evidence="4" key="1">
    <citation type="submission" date="2022-08" db="UniProtKB">
        <authorList>
            <consortium name="EnsemblMetazoa"/>
        </authorList>
    </citation>
    <scope>IDENTIFICATION</scope>
    <source>
        <strain evidence="4">05x7-T-G4-1.051#20</strain>
    </source>
</reference>
<dbReference type="EnsemblMetazoa" id="G14419.23">
    <property type="protein sequence ID" value="G14419.23:cds"/>
    <property type="gene ID" value="G14419"/>
</dbReference>
<dbReference type="Gene3D" id="2.30.39.10">
    <property type="entry name" value="Alpha-1-antitrypsin, domain 1"/>
    <property type="match status" value="1"/>
</dbReference>
<comment type="similarity">
    <text evidence="1 2">Belongs to the serpin family.</text>
</comment>
<dbReference type="InterPro" id="IPR042178">
    <property type="entry name" value="Serpin_sf_1"/>
</dbReference>
<proteinExistence type="inferred from homology"/>
<dbReference type="Proteomes" id="UP000005408">
    <property type="component" value="Unassembled WGS sequence"/>
</dbReference>
<dbReference type="PROSITE" id="PS00284">
    <property type="entry name" value="SERPIN"/>
    <property type="match status" value="1"/>
</dbReference>
<dbReference type="SUPFAM" id="SSF56574">
    <property type="entry name" value="Serpins"/>
    <property type="match status" value="1"/>
</dbReference>
<evidence type="ECO:0000313" key="4">
    <source>
        <dbReference type="EnsemblMetazoa" id="G14419.23:cds"/>
    </source>
</evidence>
<protein>
    <recommendedName>
        <fullName evidence="3">Serpin domain-containing protein</fullName>
    </recommendedName>
</protein>
<dbReference type="OMA" id="FEKHRTR"/>
<dbReference type="InterPro" id="IPR000215">
    <property type="entry name" value="Serpin_fam"/>
</dbReference>
<dbReference type="AlphaFoldDB" id="A0A8W8II73"/>
<name>A0A8W8II73_MAGGI</name>
<dbReference type="Pfam" id="PF00079">
    <property type="entry name" value="Serpin"/>
    <property type="match status" value="1"/>
</dbReference>
<dbReference type="PANTHER" id="PTHR11461:SF211">
    <property type="entry name" value="GH10112P-RELATED"/>
    <property type="match status" value="1"/>
</dbReference>
<dbReference type="InterPro" id="IPR042185">
    <property type="entry name" value="Serpin_sf_2"/>
</dbReference>